<dbReference type="EMBL" id="JALGCL010000001">
    <property type="protein sequence ID" value="MCJ0825406.1"/>
    <property type="molecule type" value="Genomic_DNA"/>
</dbReference>
<gene>
    <name evidence="1" type="ORF">MQC88_05455</name>
</gene>
<evidence type="ECO:0000313" key="1">
    <source>
        <dbReference type="EMBL" id="MCJ0825406.1"/>
    </source>
</evidence>
<accession>A0ABT0A352</accession>
<protein>
    <submittedName>
        <fullName evidence="1">DUF3501 family protein</fullName>
    </submittedName>
</protein>
<sequence>MQKLTRADLLSLERYAAERVQFRARAIAHKRARTLHLGEHATLLFEDRLTVQYQVQEMLRVERIFEAAGIDGELAAYNPLIPDGGNLKATVLFEYTDEAARRRALATLGGIEHRFFAGVEGFPPIPAHADEDLDRSTDAKTSAVHFLRFEFAPDEVAGLRGGAGLSFGIDDPRMPLRATVGEPLRSALLADFD</sequence>
<dbReference type="Proteomes" id="UP001165423">
    <property type="component" value="Unassembled WGS sequence"/>
</dbReference>
<comment type="caution">
    <text evidence="1">The sequence shown here is derived from an EMBL/GenBank/DDBJ whole genome shotgun (WGS) entry which is preliminary data.</text>
</comment>
<organism evidence="1 2">
    <name type="scientific">Cognatiluteimonas sedimenti</name>
    <dbReference type="NCBI Taxonomy" id="2927791"/>
    <lineage>
        <taxon>Bacteria</taxon>
        <taxon>Pseudomonadati</taxon>
        <taxon>Pseudomonadota</taxon>
        <taxon>Gammaproteobacteria</taxon>
        <taxon>Lysobacterales</taxon>
        <taxon>Lysobacteraceae</taxon>
        <taxon>Cognatiluteimonas</taxon>
    </lineage>
</organism>
<dbReference type="RefSeq" id="WP_243319736.1">
    <property type="nucleotide sequence ID" value="NZ_JALGCL010000001.1"/>
</dbReference>
<keyword evidence="2" id="KW-1185">Reference proteome</keyword>
<evidence type="ECO:0000313" key="2">
    <source>
        <dbReference type="Proteomes" id="UP001165423"/>
    </source>
</evidence>
<proteinExistence type="predicted"/>
<name>A0ABT0A352_9GAMM</name>
<dbReference type="Pfam" id="PF12007">
    <property type="entry name" value="DUF3501"/>
    <property type="match status" value="1"/>
</dbReference>
<dbReference type="InterPro" id="IPR021890">
    <property type="entry name" value="DUF3501"/>
</dbReference>
<reference evidence="1 2" key="1">
    <citation type="submission" date="2022-03" db="EMBL/GenBank/DDBJ databases">
        <title>Luteimonas soily sp. nov., a novel bacterium isolated from the soil.</title>
        <authorList>
            <person name="Zhang X."/>
        </authorList>
    </citation>
    <scope>NUCLEOTIDE SEQUENCE [LARGE SCALE GENOMIC DNA]</scope>
    <source>
        <strain evidence="1 2">50</strain>
    </source>
</reference>